<protein>
    <submittedName>
        <fullName evidence="2">Uncharacterized protein</fullName>
    </submittedName>
</protein>
<evidence type="ECO:0000313" key="3">
    <source>
        <dbReference type="Proteomes" id="UP000078200"/>
    </source>
</evidence>
<feature type="region of interest" description="Disordered" evidence="1">
    <location>
        <begin position="1"/>
        <end position="20"/>
    </location>
</feature>
<dbReference type="VEuPathDB" id="VectorBase:GAUT021420"/>
<evidence type="ECO:0000313" key="2">
    <source>
        <dbReference type="EnsemblMetazoa" id="GAUT021420-PA"/>
    </source>
</evidence>
<organism evidence="2 3">
    <name type="scientific">Glossina austeni</name>
    <name type="common">Savannah tsetse fly</name>
    <dbReference type="NCBI Taxonomy" id="7395"/>
    <lineage>
        <taxon>Eukaryota</taxon>
        <taxon>Metazoa</taxon>
        <taxon>Ecdysozoa</taxon>
        <taxon>Arthropoda</taxon>
        <taxon>Hexapoda</taxon>
        <taxon>Insecta</taxon>
        <taxon>Pterygota</taxon>
        <taxon>Neoptera</taxon>
        <taxon>Endopterygota</taxon>
        <taxon>Diptera</taxon>
        <taxon>Brachycera</taxon>
        <taxon>Muscomorpha</taxon>
        <taxon>Hippoboscoidea</taxon>
        <taxon>Glossinidae</taxon>
        <taxon>Glossina</taxon>
    </lineage>
</organism>
<feature type="compositionally biased region" description="Basic residues" evidence="1">
    <location>
        <begin position="1"/>
        <end position="14"/>
    </location>
</feature>
<evidence type="ECO:0000256" key="1">
    <source>
        <dbReference type="SAM" id="MobiDB-lite"/>
    </source>
</evidence>
<name>A0A1A9V042_GLOAU</name>
<accession>A0A1A9V042</accession>
<dbReference type="Proteomes" id="UP000078200">
    <property type="component" value="Unassembled WGS sequence"/>
</dbReference>
<proteinExistence type="predicted"/>
<dbReference type="AlphaFoldDB" id="A0A1A9V042"/>
<dbReference type="EnsemblMetazoa" id="GAUT021420-RA">
    <property type="protein sequence ID" value="GAUT021420-PA"/>
    <property type="gene ID" value="GAUT021420"/>
</dbReference>
<sequence>MRRPTQLRGPKPKGRNTNGLLGLKPLRSPLAFLDRSQRSGALAEFLFEDLSKLSSKFLTFIAHNIVDVRPVLTDQISF</sequence>
<reference evidence="2" key="1">
    <citation type="submission" date="2020-05" db="UniProtKB">
        <authorList>
            <consortium name="EnsemblMetazoa"/>
        </authorList>
    </citation>
    <scope>IDENTIFICATION</scope>
    <source>
        <strain evidence="2">TTRI</strain>
    </source>
</reference>
<keyword evidence="3" id="KW-1185">Reference proteome</keyword>